<feature type="compositionally biased region" description="Polar residues" evidence="7">
    <location>
        <begin position="1"/>
        <end position="10"/>
    </location>
</feature>
<feature type="compositionally biased region" description="Polar residues" evidence="7">
    <location>
        <begin position="17"/>
        <end position="37"/>
    </location>
</feature>
<sequence>MPPQFASQLGSMGPDAGSSSPSKQCQTPFDGQNEPTHGSTIKSWRLLLWHEIPKWQQDNEYIVSGYRLVSLHMIATTHTYTAAGQPPGLYGCPLRVYCISTIRLFNAYSHMLGAVVFMILPLYFYNRHFVEEAGAQVQYLLVISIYCLGVAVCFVFSATFHILCNHSCNYAHFCNRLDYLGILVLMWGAGVPTIFYGFFCDSKLRWTYWMTTTSTAVCCTYLTLAPDFASPRFRHWRASLYAGFGLSSIVFVLHGLLIYGWEVQKQRMSLISMGWMAVSNLVGAAIYATRIPERWLPRVFDTFGASHQVFHVAVMIAAWIHFQGLVEAFHLARGMTAGSFRT</sequence>
<dbReference type="OrthoDB" id="529367at2759"/>
<dbReference type="RefSeq" id="XP_033673747.1">
    <property type="nucleotide sequence ID" value="XM_033815212.1"/>
</dbReference>
<feature type="region of interest" description="Disordered" evidence="7">
    <location>
        <begin position="1"/>
        <end position="37"/>
    </location>
</feature>
<keyword evidence="3 8" id="KW-0812">Transmembrane</keyword>
<dbReference type="GO" id="GO:0006882">
    <property type="term" value="P:intracellular zinc ion homeostasis"/>
    <property type="evidence" value="ECO:0007669"/>
    <property type="project" value="TreeGrafter"/>
</dbReference>
<evidence type="ECO:0000313" key="10">
    <source>
        <dbReference type="Proteomes" id="UP000799537"/>
    </source>
</evidence>
<evidence type="ECO:0000256" key="6">
    <source>
        <dbReference type="PIRSR" id="PIRSR604254-1"/>
    </source>
</evidence>
<keyword evidence="6" id="KW-0862">Zinc</keyword>
<gene>
    <name evidence="9" type="ORF">M409DRAFT_62526</name>
</gene>
<dbReference type="Pfam" id="PF03006">
    <property type="entry name" value="HlyIII"/>
    <property type="match status" value="1"/>
</dbReference>
<keyword evidence="6" id="KW-0479">Metal-binding</keyword>
<keyword evidence="5 8" id="KW-0472">Membrane</keyword>
<evidence type="ECO:0000256" key="5">
    <source>
        <dbReference type="ARBA" id="ARBA00023136"/>
    </source>
</evidence>
<evidence type="ECO:0000256" key="4">
    <source>
        <dbReference type="ARBA" id="ARBA00022989"/>
    </source>
</evidence>
<dbReference type="EMBL" id="ML993580">
    <property type="protein sequence ID" value="KAF2172858.1"/>
    <property type="molecule type" value="Genomic_DNA"/>
</dbReference>
<keyword evidence="10" id="KW-1185">Reference proteome</keyword>
<comment type="subcellular location">
    <subcellularLocation>
        <location evidence="1">Membrane</location>
        <topology evidence="1">Multi-pass membrane protein</topology>
    </subcellularLocation>
</comment>
<feature type="transmembrane region" description="Helical" evidence="8">
    <location>
        <begin position="309"/>
        <end position="332"/>
    </location>
</feature>
<evidence type="ECO:0000313" key="9">
    <source>
        <dbReference type="EMBL" id="KAF2172858.1"/>
    </source>
</evidence>
<evidence type="ECO:0000256" key="8">
    <source>
        <dbReference type="SAM" id="Phobius"/>
    </source>
</evidence>
<feature type="transmembrane region" description="Helical" evidence="8">
    <location>
        <begin position="206"/>
        <end position="226"/>
    </location>
</feature>
<feature type="binding site" evidence="6">
    <location>
        <position position="311"/>
    </location>
    <ligand>
        <name>Zn(2+)</name>
        <dbReference type="ChEBI" id="CHEBI:29105"/>
    </ligand>
</feature>
<dbReference type="PANTHER" id="PTHR20855">
    <property type="entry name" value="ADIPOR/PROGESTIN RECEPTOR-RELATED"/>
    <property type="match status" value="1"/>
</dbReference>
<dbReference type="PANTHER" id="PTHR20855:SF52">
    <property type="entry name" value="ADIPONECTIN RECEPTOR PROTEIN"/>
    <property type="match status" value="1"/>
</dbReference>
<evidence type="ECO:0000256" key="3">
    <source>
        <dbReference type="ARBA" id="ARBA00022692"/>
    </source>
</evidence>
<dbReference type="GO" id="GO:0038023">
    <property type="term" value="F:signaling receptor activity"/>
    <property type="evidence" value="ECO:0007669"/>
    <property type="project" value="TreeGrafter"/>
</dbReference>
<dbReference type="GO" id="GO:0046872">
    <property type="term" value="F:metal ion binding"/>
    <property type="evidence" value="ECO:0007669"/>
    <property type="project" value="UniProtKB-KW"/>
</dbReference>
<evidence type="ECO:0000256" key="7">
    <source>
        <dbReference type="SAM" id="MobiDB-lite"/>
    </source>
</evidence>
<name>A0A6A6D334_ZASCE</name>
<feature type="transmembrane region" description="Helical" evidence="8">
    <location>
        <begin position="137"/>
        <end position="159"/>
    </location>
</feature>
<evidence type="ECO:0000256" key="2">
    <source>
        <dbReference type="ARBA" id="ARBA00007018"/>
    </source>
</evidence>
<dbReference type="Proteomes" id="UP000799537">
    <property type="component" value="Unassembled WGS sequence"/>
</dbReference>
<dbReference type="GeneID" id="54568484"/>
<feature type="transmembrane region" description="Helical" evidence="8">
    <location>
        <begin position="238"/>
        <end position="258"/>
    </location>
</feature>
<evidence type="ECO:0000256" key="1">
    <source>
        <dbReference type="ARBA" id="ARBA00004141"/>
    </source>
</evidence>
<dbReference type="AlphaFoldDB" id="A0A6A6D334"/>
<dbReference type="InterPro" id="IPR004254">
    <property type="entry name" value="AdipoR/HlyIII-related"/>
</dbReference>
<feature type="binding site" evidence="6">
    <location>
        <position position="307"/>
    </location>
    <ligand>
        <name>Zn(2+)</name>
        <dbReference type="ChEBI" id="CHEBI:29105"/>
    </ligand>
</feature>
<keyword evidence="4 8" id="KW-1133">Transmembrane helix</keyword>
<reference evidence="9" key="1">
    <citation type="journal article" date="2020" name="Stud. Mycol.">
        <title>101 Dothideomycetes genomes: a test case for predicting lifestyles and emergence of pathogens.</title>
        <authorList>
            <person name="Haridas S."/>
            <person name="Albert R."/>
            <person name="Binder M."/>
            <person name="Bloem J."/>
            <person name="Labutti K."/>
            <person name="Salamov A."/>
            <person name="Andreopoulos B."/>
            <person name="Baker S."/>
            <person name="Barry K."/>
            <person name="Bills G."/>
            <person name="Bluhm B."/>
            <person name="Cannon C."/>
            <person name="Castanera R."/>
            <person name="Culley D."/>
            <person name="Daum C."/>
            <person name="Ezra D."/>
            <person name="Gonzalez J."/>
            <person name="Henrissat B."/>
            <person name="Kuo A."/>
            <person name="Liang C."/>
            <person name="Lipzen A."/>
            <person name="Lutzoni F."/>
            <person name="Magnuson J."/>
            <person name="Mondo S."/>
            <person name="Nolan M."/>
            <person name="Ohm R."/>
            <person name="Pangilinan J."/>
            <person name="Park H.-J."/>
            <person name="Ramirez L."/>
            <person name="Alfaro M."/>
            <person name="Sun H."/>
            <person name="Tritt A."/>
            <person name="Yoshinaga Y."/>
            <person name="Zwiers L.-H."/>
            <person name="Turgeon B."/>
            <person name="Goodwin S."/>
            <person name="Spatafora J."/>
            <person name="Crous P."/>
            <person name="Grigoriev I."/>
        </authorList>
    </citation>
    <scope>NUCLEOTIDE SEQUENCE</scope>
    <source>
        <strain evidence="9">ATCC 36951</strain>
    </source>
</reference>
<feature type="transmembrane region" description="Helical" evidence="8">
    <location>
        <begin position="107"/>
        <end position="125"/>
    </location>
</feature>
<dbReference type="GO" id="GO:0016020">
    <property type="term" value="C:membrane"/>
    <property type="evidence" value="ECO:0007669"/>
    <property type="project" value="UniProtKB-SubCell"/>
</dbReference>
<comment type="similarity">
    <text evidence="2">Belongs to the ADIPOR family.</text>
</comment>
<feature type="transmembrane region" description="Helical" evidence="8">
    <location>
        <begin position="270"/>
        <end position="289"/>
    </location>
</feature>
<organism evidence="9 10">
    <name type="scientific">Zasmidium cellare ATCC 36951</name>
    <dbReference type="NCBI Taxonomy" id="1080233"/>
    <lineage>
        <taxon>Eukaryota</taxon>
        <taxon>Fungi</taxon>
        <taxon>Dikarya</taxon>
        <taxon>Ascomycota</taxon>
        <taxon>Pezizomycotina</taxon>
        <taxon>Dothideomycetes</taxon>
        <taxon>Dothideomycetidae</taxon>
        <taxon>Mycosphaerellales</taxon>
        <taxon>Mycosphaerellaceae</taxon>
        <taxon>Zasmidium</taxon>
    </lineage>
</organism>
<feature type="binding site" evidence="6">
    <location>
        <position position="161"/>
    </location>
    <ligand>
        <name>Zn(2+)</name>
        <dbReference type="ChEBI" id="CHEBI:29105"/>
    </ligand>
</feature>
<protein>
    <submittedName>
        <fullName evidence="9">Uncharacterized protein</fullName>
    </submittedName>
</protein>
<feature type="transmembrane region" description="Helical" evidence="8">
    <location>
        <begin position="179"/>
        <end position="199"/>
    </location>
</feature>
<accession>A0A6A6D334</accession>
<proteinExistence type="inferred from homology"/>